<keyword evidence="2" id="KW-1185">Reference proteome</keyword>
<proteinExistence type="predicted"/>
<dbReference type="PIRSF" id="PIRSF037692">
    <property type="entry name" value="UCP037692"/>
    <property type="match status" value="1"/>
</dbReference>
<reference evidence="2" key="1">
    <citation type="journal article" date="2019" name="Int. J. Syst. Evol. Microbiol.">
        <title>The Global Catalogue of Microorganisms (GCM) 10K type strain sequencing project: providing services to taxonomists for standard genome sequencing and annotation.</title>
        <authorList>
            <consortium name="The Broad Institute Genomics Platform"/>
            <consortium name="The Broad Institute Genome Sequencing Center for Infectious Disease"/>
            <person name="Wu L."/>
            <person name="Ma J."/>
        </authorList>
    </citation>
    <scope>NUCLEOTIDE SEQUENCE [LARGE SCALE GENOMIC DNA]</scope>
    <source>
        <strain evidence="2">CGMCC 1.16305</strain>
    </source>
</reference>
<dbReference type="RefSeq" id="WP_380962890.1">
    <property type="nucleotide sequence ID" value="NZ_JBHTCO010000002.1"/>
</dbReference>
<dbReference type="Proteomes" id="UP001596505">
    <property type="component" value="Unassembled WGS sequence"/>
</dbReference>
<dbReference type="EMBL" id="JBHTCO010000002">
    <property type="protein sequence ID" value="MFC7391658.1"/>
    <property type="molecule type" value="Genomic_DNA"/>
</dbReference>
<name>A0ABW2PW78_9BACL</name>
<comment type="caution">
    <text evidence="1">The sequence shown here is derived from an EMBL/GenBank/DDBJ whole genome shotgun (WGS) entry which is preliminary data.</text>
</comment>
<gene>
    <name evidence="1" type="ORF">ACFQRG_01450</name>
</gene>
<protein>
    <submittedName>
        <fullName evidence="1">DUF5342 family protein</fullName>
    </submittedName>
</protein>
<organism evidence="1 2">
    <name type="scientific">Scopulibacillus cellulosilyticus</name>
    <dbReference type="NCBI Taxonomy" id="2665665"/>
    <lineage>
        <taxon>Bacteria</taxon>
        <taxon>Bacillati</taxon>
        <taxon>Bacillota</taxon>
        <taxon>Bacilli</taxon>
        <taxon>Bacillales</taxon>
        <taxon>Sporolactobacillaceae</taxon>
        <taxon>Scopulibacillus</taxon>
    </lineage>
</organism>
<evidence type="ECO:0000313" key="1">
    <source>
        <dbReference type="EMBL" id="MFC7391658.1"/>
    </source>
</evidence>
<dbReference type="InterPro" id="IPR017263">
    <property type="entry name" value="UCP037692"/>
</dbReference>
<dbReference type="Pfam" id="PF17277">
    <property type="entry name" value="DUF5342"/>
    <property type="match status" value="1"/>
</dbReference>
<sequence length="70" mass="8551">MITHFTYKPFLTKSRKTDFQFSFFFNGMPYQGIYHYNGKIEWTTNEPEKAFLKDITSQIHELMLYHVYDN</sequence>
<accession>A0ABW2PW78</accession>
<evidence type="ECO:0000313" key="2">
    <source>
        <dbReference type="Proteomes" id="UP001596505"/>
    </source>
</evidence>